<evidence type="ECO:0000259" key="13">
    <source>
        <dbReference type="Pfam" id="PF02776"/>
    </source>
</evidence>
<dbReference type="InterPro" id="IPR029035">
    <property type="entry name" value="DHS-like_NAD/FAD-binding_dom"/>
</dbReference>
<dbReference type="GO" id="GO:0000949">
    <property type="term" value="P:aromatic amino acid family catabolic process to alcohol via Ehrlich pathway"/>
    <property type="evidence" value="ECO:0007669"/>
    <property type="project" value="TreeGrafter"/>
</dbReference>
<comment type="subcellular location">
    <subcellularLocation>
        <location evidence="2">Mitochondrion</location>
    </subcellularLocation>
</comment>
<dbReference type="InterPro" id="IPR047213">
    <property type="entry name" value="TPP_PYR_PDC_IPDC-like"/>
</dbReference>
<evidence type="ECO:0000256" key="3">
    <source>
        <dbReference type="ARBA" id="ARBA00007812"/>
    </source>
</evidence>
<dbReference type="InterPro" id="IPR029061">
    <property type="entry name" value="THDP-binding"/>
</dbReference>
<dbReference type="GO" id="GO:0030976">
    <property type="term" value="F:thiamine pyrophosphate binding"/>
    <property type="evidence" value="ECO:0007669"/>
    <property type="project" value="InterPro"/>
</dbReference>
<evidence type="ECO:0000256" key="4">
    <source>
        <dbReference type="ARBA" id="ARBA00022723"/>
    </source>
</evidence>
<dbReference type="InterPro" id="IPR012110">
    <property type="entry name" value="PDC/IPDC-like"/>
</dbReference>
<dbReference type="Gene3D" id="3.40.50.970">
    <property type="match status" value="2"/>
</dbReference>
<protein>
    <submittedName>
        <fullName evidence="14">Pyruvate decarboxylase</fullName>
    </submittedName>
</protein>
<dbReference type="PIRSF" id="PIRSF036565">
    <property type="entry name" value="Pyruvt_ip_decrb"/>
    <property type="match status" value="1"/>
</dbReference>
<keyword evidence="6 9" id="KW-0460">Magnesium</keyword>
<keyword evidence="14" id="KW-0670">Pyruvate</keyword>
<evidence type="ECO:0000256" key="2">
    <source>
        <dbReference type="ARBA" id="ARBA00004173"/>
    </source>
</evidence>
<comment type="caution">
    <text evidence="14">The sequence shown here is derived from an EMBL/GenBank/DDBJ whole genome shotgun (WGS) entry which is preliminary data.</text>
</comment>
<feature type="domain" description="Thiamine pyrophosphate enzyme TPP-binding" evidence="12">
    <location>
        <begin position="454"/>
        <end position="533"/>
    </location>
</feature>
<dbReference type="PANTHER" id="PTHR43452:SF30">
    <property type="entry name" value="PYRUVATE DECARBOXYLASE ISOZYME 1-RELATED"/>
    <property type="match status" value="1"/>
</dbReference>
<dbReference type="Pfam" id="PF02775">
    <property type="entry name" value="TPP_enzyme_C"/>
    <property type="match status" value="1"/>
</dbReference>
<dbReference type="PANTHER" id="PTHR43452">
    <property type="entry name" value="PYRUVATE DECARBOXYLASE"/>
    <property type="match status" value="1"/>
</dbReference>
<evidence type="ECO:0000256" key="6">
    <source>
        <dbReference type="ARBA" id="ARBA00022842"/>
    </source>
</evidence>
<evidence type="ECO:0000259" key="12">
    <source>
        <dbReference type="Pfam" id="PF02775"/>
    </source>
</evidence>
<feature type="binding site" evidence="9">
    <location>
        <position position="518"/>
    </location>
    <ligand>
        <name>Mg(2+)</name>
        <dbReference type="ChEBI" id="CHEBI:18420"/>
    </ligand>
</feature>
<keyword evidence="5" id="KW-0210">Decarboxylase</keyword>
<dbReference type="CDD" id="cd02005">
    <property type="entry name" value="TPP_PDC_IPDC"/>
    <property type="match status" value="1"/>
</dbReference>
<sequence length="614" mass="66837">MDLAPQVDKPNVGDTVTISEYLVTRIDQLGGGGRQPIYGVPGDFNLQFLDFIENHPRLDWVGNCNELNAAYAADAYARTSKSLATLVTTSGVGELSAINGVAGSMAERLPILHIVGVASTAIMNSSKVLHHTLAATRSSYSAFANIAREITSAQAFLQSPEGAGQEIDRLILHAITNCKPVYLSLPTDLVSVKIPSAPLKKPLPNAHEIRGRIEADSTVFANENEKQKAYEAVADEITRLFRDAKNPIVVIDACALRYGVEKESQALIEAGNMVFFDTPMGKGAIDHSHPNFGGTYVGAVSNPIEVKELAEASDLVINLGALSSDFNTGGWSGTLGDKKVIELHSDFTVIGYARYPGVPMRVVLPKITEEFKKFAKPDPTKAEKFINAKKARHECSFGVLNKYKGNLDTPITHDWFWPRFANGFFQTKDVILTETGTSSFGILDVNLPDKVTSISQVLWGSIGYSLPAALGASIAARDQGRRTILFIGDGSLQLTLQELATMLRLDLKPIIVVLSNDGYEIERKIHGETAKYNDISHIDHQLLLQALSPPEGSKQKRVEHQSLQVKNKAELDRVLNDKDFASASKLTLLEVVMPRNDSPHGLLLQAEMSAKINA</sequence>
<accession>A0A4T0LKE3</accession>
<dbReference type="AlphaFoldDB" id="A0A4T0LKE3"/>
<gene>
    <name evidence="14" type="ORF">E3Q17_03398</name>
</gene>
<feature type="binding site" evidence="9">
    <location>
        <position position="516"/>
    </location>
    <ligand>
        <name>Mg(2+)</name>
        <dbReference type="ChEBI" id="CHEBI:18420"/>
    </ligand>
</feature>
<evidence type="ECO:0000256" key="5">
    <source>
        <dbReference type="ARBA" id="ARBA00022793"/>
    </source>
</evidence>
<feature type="domain" description="Thiamine pyrophosphate enzyme central" evidence="11">
    <location>
        <begin position="235"/>
        <end position="359"/>
    </location>
</feature>
<dbReference type="CDD" id="cd07038">
    <property type="entry name" value="TPP_PYR_PDC_IPDC_like"/>
    <property type="match status" value="1"/>
</dbReference>
<dbReference type="InterPro" id="IPR047214">
    <property type="entry name" value="TPP_PDC_IPDC"/>
</dbReference>
<dbReference type="EMBL" id="SPRH01000048">
    <property type="protein sequence ID" value="TIB97417.1"/>
    <property type="molecule type" value="Genomic_DNA"/>
</dbReference>
<comment type="cofactor">
    <cofactor evidence="9">
        <name>Mg(2+)</name>
        <dbReference type="ChEBI" id="CHEBI:18420"/>
    </cofactor>
    <text evidence="9">Binds 1 Mg(2+) per subunit.</text>
</comment>
<dbReference type="GO" id="GO:0004737">
    <property type="term" value="F:pyruvate decarboxylase activity"/>
    <property type="evidence" value="ECO:0007669"/>
    <property type="project" value="TreeGrafter"/>
</dbReference>
<keyword evidence="4 9" id="KW-0479">Metal-binding</keyword>
<evidence type="ECO:0000259" key="11">
    <source>
        <dbReference type="Pfam" id="PF00205"/>
    </source>
</evidence>
<dbReference type="SUPFAM" id="SSF52467">
    <property type="entry name" value="DHS-like NAD/FAD-binding domain"/>
    <property type="match status" value="1"/>
</dbReference>
<evidence type="ECO:0000256" key="9">
    <source>
        <dbReference type="PIRSR" id="PIRSR036565-2"/>
    </source>
</evidence>
<evidence type="ECO:0000256" key="10">
    <source>
        <dbReference type="RuleBase" id="RU362132"/>
    </source>
</evidence>
<dbReference type="FunFam" id="3.40.50.970:FF:000024">
    <property type="entry name" value="Pyruvate decarboxylase isozyme"/>
    <property type="match status" value="1"/>
</dbReference>
<keyword evidence="7 10" id="KW-0786">Thiamine pyrophosphate</keyword>
<dbReference type="InterPro" id="IPR011766">
    <property type="entry name" value="TPP_enzyme_TPP-bd"/>
</dbReference>
<organism evidence="14 15">
    <name type="scientific">Wallemia mellicola</name>
    <dbReference type="NCBI Taxonomy" id="1708541"/>
    <lineage>
        <taxon>Eukaryota</taxon>
        <taxon>Fungi</taxon>
        <taxon>Dikarya</taxon>
        <taxon>Basidiomycota</taxon>
        <taxon>Wallemiomycotina</taxon>
        <taxon>Wallemiomycetes</taxon>
        <taxon>Wallemiales</taxon>
        <taxon>Wallemiaceae</taxon>
        <taxon>Wallemia</taxon>
    </lineage>
</organism>
<evidence type="ECO:0000313" key="14">
    <source>
        <dbReference type="EMBL" id="TIB97417.1"/>
    </source>
</evidence>
<dbReference type="GO" id="GO:0005739">
    <property type="term" value="C:mitochondrion"/>
    <property type="evidence" value="ECO:0007669"/>
    <property type="project" value="UniProtKB-SubCell"/>
</dbReference>
<dbReference type="FunFam" id="3.40.50.970:FF:000019">
    <property type="entry name" value="Pyruvate decarboxylase isozyme"/>
    <property type="match status" value="1"/>
</dbReference>
<dbReference type="Pfam" id="PF02776">
    <property type="entry name" value="TPP_enzyme_N"/>
    <property type="match status" value="1"/>
</dbReference>
<comment type="cofactor">
    <cofactor evidence="1">
        <name>thiamine diphosphate</name>
        <dbReference type="ChEBI" id="CHEBI:58937"/>
    </cofactor>
</comment>
<name>A0A4T0LKE3_9BASI</name>
<comment type="similarity">
    <text evidence="3 10">Belongs to the TPP enzyme family.</text>
</comment>
<dbReference type="InterPro" id="IPR012001">
    <property type="entry name" value="Thiamin_PyroP_enz_TPP-bd_dom"/>
</dbReference>
<dbReference type="SUPFAM" id="SSF52518">
    <property type="entry name" value="Thiamin diphosphate-binding fold (THDP-binding)"/>
    <property type="match status" value="2"/>
</dbReference>
<dbReference type="GO" id="GO:0005634">
    <property type="term" value="C:nucleus"/>
    <property type="evidence" value="ECO:0007669"/>
    <property type="project" value="TreeGrafter"/>
</dbReference>
<keyword evidence="8" id="KW-0456">Lyase</keyword>
<feature type="domain" description="Thiamine pyrophosphate enzyme N-terminal TPP-binding" evidence="13">
    <location>
        <begin position="33"/>
        <end position="124"/>
    </location>
</feature>
<evidence type="ECO:0000313" key="15">
    <source>
        <dbReference type="Proteomes" id="UP000307169"/>
    </source>
</evidence>
<dbReference type="InterPro" id="IPR012000">
    <property type="entry name" value="Thiamin_PyroP_enz_cen_dom"/>
</dbReference>
<evidence type="ECO:0000256" key="1">
    <source>
        <dbReference type="ARBA" id="ARBA00001964"/>
    </source>
</evidence>
<dbReference type="GO" id="GO:0000287">
    <property type="term" value="F:magnesium ion binding"/>
    <property type="evidence" value="ECO:0007669"/>
    <property type="project" value="InterPro"/>
</dbReference>
<proteinExistence type="inferred from homology"/>
<feature type="binding site" evidence="9">
    <location>
        <position position="489"/>
    </location>
    <ligand>
        <name>Mg(2+)</name>
        <dbReference type="ChEBI" id="CHEBI:18420"/>
    </ligand>
</feature>
<dbReference type="Gene3D" id="3.40.50.1220">
    <property type="entry name" value="TPP-binding domain"/>
    <property type="match status" value="1"/>
</dbReference>
<dbReference type="Proteomes" id="UP000307169">
    <property type="component" value="Unassembled WGS sequence"/>
</dbReference>
<reference evidence="14 15" key="1">
    <citation type="submission" date="2019-03" db="EMBL/GenBank/DDBJ databases">
        <title>Sequencing 25 genomes of Wallemia mellicola.</title>
        <authorList>
            <person name="Gostincar C."/>
        </authorList>
    </citation>
    <scope>NUCLEOTIDE SEQUENCE [LARGE SCALE GENOMIC DNA]</scope>
    <source>
        <strain evidence="14 15">EXF-1262</strain>
    </source>
</reference>
<dbReference type="Pfam" id="PF00205">
    <property type="entry name" value="TPP_enzyme_M"/>
    <property type="match status" value="1"/>
</dbReference>
<dbReference type="GO" id="GO:0005829">
    <property type="term" value="C:cytosol"/>
    <property type="evidence" value="ECO:0007669"/>
    <property type="project" value="TreeGrafter"/>
</dbReference>
<evidence type="ECO:0000256" key="7">
    <source>
        <dbReference type="ARBA" id="ARBA00023052"/>
    </source>
</evidence>
<evidence type="ECO:0000256" key="8">
    <source>
        <dbReference type="ARBA" id="ARBA00023239"/>
    </source>
</evidence>